<dbReference type="EMBL" id="BAABET010000010">
    <property type="protein sequence ID" value="GAA4329453.1"/>
    <property type="molecule type" value="Genomic_DNA"/>
</dbReference>
<evidence type="ECO:0000256" key="3">
    <source>
        <dbReference type="ARBA" id="ARBA00022679"/>
    </source>
</evidence>
<dbReference type="SUPFAM" id="SSF48576">
    <property type="entry name" value="Terpenoid synthases"/>
    <property type="match status" value="1"/>
</dbReference>
<evidence type="ECO:0000256" key="6">
    <source>
        <dbReference type="RuleBase" id="RU004466"/>
    </source>
</evidence>
<evidence type="ECO:0000313" key="8">
    <source>
        <dbReference type="Proteomes" id="UP001501115"/>
    </source>
</evidence>
<protein>
    <submittedName>
        <fullName evidence="7">Polyprenyl synthetase family protein</fullName>
    </submittedName>
</protein>
<dbReference type="Proteomes" id="UP001501115">
    <property type="component" value="Unassembled WGS sequence"/>
</dbReference>
<evidence type="ECO:0000256" key="5">
    <source>
        <dbReference type="ARBA" id="ARBA00022842"/>
    </source>
</evidence>
<dbReference type="SFLD" id="SFLDS00005">
    <property type="entry name" value="Isoprenoid_Synthase_Type_I"/>
    <property type="match status" value="1"/>
</dbReference>
<dbReference type="InterPro" id="IPR000092">
    <property type="entry name" value="Polyprenyl_synt"/>
</dbReference>
<name>A0ABP8GTG4_9ACTN</name>
<evidence type="ECO:0000256" key="2">
    <source>
        <dbReference type="ARBA" id="ARBA00006706"/>
    </source>
</evidence>
<dbReference type="Pfam" id="PF00348">
    <property type="entry name" value="polyprenyl_synt"/>
    <property type="match status" value="1"/>
</dbReference>
<proteinExistence type="inferred from homology"/>
<dbReference type="PANTHER" id="PTHR12001">
    <property type="entry name" value="GERANYLGERANYL PYROPHOSPHATE SYNTHASE"/>
    <property type="match status" value="1"/>
</dbReference>
<dbReference type="PROSITE" id="PS00723">
    <property type="entry name" value="POLYPRENYL_SYNTHASE_1"/>
    <property type="match status" value="1"/>
</dbReference>
<comment type="similarity">
    <text evidence="2 6">Belongs to the FPP/GGPP synthase family.</text>
</comment>
<dbReference type="InterPro" id="IPR033749">
    <property type="entry name" value="Polyprenyl_synt_CS"/>
</dbReference>
<reference evidence="8" key="1">
    <citation type="journal article" date="2019" name="Int. J. Syst. Evol. Microbiol.">
        <title>The Global Catalogue of Microorganisms (GCM) 10K type strain sequencing project: providing services to taxonomists for standard genome sequencing and annotation.</title>
        <authorList>
            <consortium name="The Broad Institute Genomics Platform"/>
            <consortium name="The Broad Institute Genome Sequencing Center for Infectious Disease"/>
            <person name="Wu L."/>
            <person name="Ma J."/>
        </authorList>
    </citation>
    <scope>NUCLEOTIDE SEQUENCE [LARGE SCALE GENOMIC DNA]</scope>
    <source>
        <strain evidence="8">JCM 31290</strain>
    </source>
</reference>
<keyword evidence="5" id="KW-0460">Magnesium</keyword>
<evidence type="ECO:0000256" key="4">
    <source>
        <dbReference type="ARBA" id="ARBA00022723"/>
    </source>
</evidence>
<dbReference type="Gene3D" id="1.10.600.10">
    <property type="entry name" value="Farnesyl Diphosphate Synthase"/>
    <property type="match status" value="1"/>
</dbReference>
<keyword evidence="4" id="KW-0479">Metal-binding</keyword>
<dbReference type="PROSITE" id="PS00444">
    <property type="entry name" value="POLYPRENYL_SYNTHASE_2"/>
    <property type="match status" value="1"/>
</dbReference>
<dbReference type="PANTHER" id="PTHR12001:SF85">
    <property type="entry name" value="SHORT CHAIN ISOPRENYL DIPHOSPHATE SYNTHASE"/>
    <property type="match status" value="1"/>
</dbReference>
<accession>A0ABP8GTG4</accession>
<comment type="caution">
    <text evidence="7">The sequence shown here is derived from an EMBL/GenBank/DDBJ whole genome shotgun (WGS) entry which is preliminary data.</text>
</comment>
<sequence length="359" mass="37735">MCVADARADLTTARTAVDRALDAFLASKQRSDRPGHSGPGAEHMIDVLRAFLSGRGKRVRPLFCHIGWRAVTDAPLDVRLIDVGVGLELLHGHALVHDDLVDRSLMRRGRPAVHVACADLHGANAWSGVSAAVFLGDLAALWAEEQFQCLYEPGVPPAARAHLGAMRAELLNGQLLDLVKPSQLFGTVPEAFAVIHAKTVAYTVLGPLLIGAAMAGADPDVSDALAGYARPLGEAFQLQDDLEDVAADPDCSGCGEDLKEGKHTVVVALAGEAATARQRAVMARLLGRPGMCGGELAELRSTIAATGAVERVRAMIAARRRAALERAAGGPFTERGRALLIAMTDLALPGVADWPEVAA</sequence>
<evidence type="ECO:0000313" key="7">
    <source>
        <dbReference type="EMBL" id="GAA4329453.1"/>
    </source>
</evidence>
<keyword evidence="8" id="KW-1185">Reference proteome</keyword>
<keyword evidence="3 6" id="KW-0808">Transferase</keyword>
<dbReference type="CDD" id="cd00685">
    <property type="entry name" value="Trans_IPPS_HT"/>
    <property type="match status" value="1"/>
</dbReference>
<organism evidence="7 8">
    <name type="scientific">Streptomyces venetus</name>
    <dbReference type="NCBI Taxonomy" id="1701086"/>
    <lineage>
        <taxon>Bacteria</taxon>
        <taxon>Bacillati</taxon>
        <taxon>Actinomycetota</taxon>
        <taxon>Actinomycetes</taxon>
        <taxon>Kitasatosporales</taxon>
        <taxon>Streptomycetaceae</taxon>
        <taxon>Streptomyces</taxon>
    </lineage>
</organism>
<gene>
    <name evidence="7" type="ORF">GCM10023086_58590</name>
</gene>
<comment type="cofactor">
    <cofactor evidence="1">
        <name>Mg(2+)</name>
        <dbReference type="ChEBI" id="CHEBI:18420"/>
    </cofactor>
</comment>
<dbReference type="InterPro" id="IPR008949">
    <property type="entry name" value="Isoprenoid_synthase_dom_sf"/>
</dbReference>
<evidence type="ECO:0000256" key="1">
    <source>
        <dbReference type="ARBA" id="ARBA00001946"/>
    </source>
</evidence>